<evidence type="ECO:0000313" key="3">
    <source>
        <dbReference type="Proteomes" id="UP000186917"/>
    </source>
</evidence>
<organism evidence="2 3">
    <name type="scientific">Filimonas lacunae</name>
    <dbReference type="NCBI Taxonomy" id="477680"/>
    <lineage>
        <taxon>Bacteria</taxon>
        <taxon>Pseudomonadati</taxon>
        <taxon>Bacteroidota</taxon>
        <taxon>Chitinophagia</taxon>
        <taxon>Chitinophagales</taxon>
        <taxon>Chitinophagaceae</taxon>
        <taxon>Filimonas</taxon>
    </lineage>
</organism>
<feature type="transmembrane region" description="Helical" evidence="1">
    <location>
        <begin position="12"/>
        <end position="35"/>
    </location>
</feature>
<feature type="transmembrane region" description="Helical" evidence="1">
    <location>
        <begin position="85"/>
        <end position="113"/>
    </location>
</feature>
<proteinExistence type="predicted"/>
<dbReference type="Proteomes" id="UP000186917">
    <property type="component" value="Unassembled WGS sequence"/>
</dbReference>
<dbReference type="RefSeq" id="WP_076382091.1">
    <property type="nucleotide sequence ID" value="NZ_AP017422.1"/>
</dbReference>
<evidence type="ECO:0000313" key="2">
    <source>
        <dbReference type="EMBL" id="SIT33026.1"/>
    </source>
</evidence>
<keyword evidence="3" id="KW-1185">Reference proteome</keyword>
<keyword evidence="1" id="KW-0812">Transmembrane</keyword>
<accession>A0A173MKM9</accession>
<dbReference type="AlphaFoldDB" id="A0A173MKM9"/>
<protein>
    <submittedName>
        <fullName evidence="2">Uncharacterized protein</fullName>
    </submittedName>
</protein>
<dbReference type="OrthoDB" id="965650at2"/>
<dbReference type="KEGG" id="fln:FLA_4238"/>
<keyword evidence="1" id="KW-1133">Transmembrane helix</keyword>
<sequence length="119" mass="12648">MKFLVATVLTALLGYTITLFLPWWSFAITSLIVAVAIWQKPLLGFLAGFTGVFVLWSFHAWVIDNANNHVLAPKIGPILHLGESYMTLILVTGFVGGLVSGCAAITGSFAGALTAAPKK</sequence>
<reference evidence="3" key="1">
    <citation type="submission" date="2017-01" db="EMBL/GenBank/DDBJ databases">
        <authorList>
            <person name="Varghese N."/>
            <person name="Submissions S."/>
        </authorList>
    </citation>
    <scope>NUCLEOTIDE SEQUENCE [LARGE SCALE GENOMIC DNA]</scope>
    <source>
        <strain evidence="3">DSM 21054</strain>
    </source>
</reference>
<feature type="transmembrane region" description="Helical" evidence="1">
    <location>
        <begin position="42"/>
        <end position="63"/>
    </location>
</feature>
<dbReference type="EMBL" id="FTOR01000012">
    <property type="protein sequence ID" value="SIT33026.1"/>
    <property type="molecule type" value="Genomic_DNA"/>
</dbReference>
<dbReference type="STRING" id="477680.SAMN05421788_1127"/>
<evidence type="ECO:0000256" key="1">
    <source>
        <dbReference type="SAM" id="Phobius"/>
    </source>
</evidence>
<gene>
    <name evidence="2" type="ORF">SAMN05421788_1127</name>
</gene>
<keyword evidence="1" id="KW-0472">Membrane</keyword>
<name>A0A173MKM9_9BACT</name>